<reference evidence="2" key="1">
    <citation type="submission" date="2014-12" db="EMBL/GenBank/DDBJ databases">
        <title>Insight into the proteome of Arion vulgaris.</title>
        <authorList>
            <person name="Aradska J."/>
            <person name="Bulat T."/>
            <person name="Smidak R."/>
            <person name="Sarate P."/>
            <person name="Gangsoo J."/>
            <person name="Sialana F."/>
            <person name="Bilban M."/>
            <person name="Lubec G."/>
        </authorList>
    </citation>
    <scope>NUCLEOTIDE SEQUENCE</scope>
    <source>
        <tissue evidence="2">Skin</tissue>
    </source>
</reference>
<dbReference type="Gene3D" id="1.10.510.10">
    <property type="entry name" value="Transferase(Phosphotransferase) domain 1"/>
    <property type="match status" value="1"/>
</dbReference>
<dbReference type="PANTHER" id="PTHR44167">
    <property type="entry name" value="OVARIAN-SPECIFIC SERINE/THREONINE-PROTEIN KINASE LOK-RELATED"/>
    <property type="match status" value="1"/>
</dbReference>
<dbReference type="GO" id="GO:0005524">
    <property type="term" value="F:ATP binding"/>
    <property type="evidence" value="ECO:0007669"/>
    <property type="project" value="InterPro"/>
</dbReference>
<dbReference type="PROSITE" id="PS00108">
    <property type="entry name" value="PROTEIN_KINASE_ST"/>
    <property type="match status" value="1"/>
</dbReference>
<dbReference type="GO" id="GO:0044773">
    <property type="term" value="P:mitotic DNA damage checkpoint signaling"/>
    <property type="evidence" value="ECO:0007669"/>
    <property type="project" value="TreeGrafter"/>
</dbReference>
<dbReference type="InterPro" id="IPR008271">
    <property type="entry name" value="Ser/Thr_kinase_AS"/>
</dbReference>
<dbReference type="AlphaFoldDB" id="A0A0B6YX55"/>
<dbReference type="GO" id="GO:0005634">
    <property type="term" value="C:nucleus"/>
    <property type="evidence" value="ECO:0007669"/>
    <property type="project" value="TreeGrafter"/>
</dbReference>
<evidence type="ECO:0000313" key="2">
    <source>
        <dbReference type="EMBL" id="CEK60065.1"/>
    </source>
</evidence>
<protein>
    <recommendedName>
        <fullName evidence="1">Protein kinase domain-containing protein</fullName>
    </recommendedName>
</protein>
<accession>A0A0B6YX55</accession>
<feature type="domain" description="Protein kinase" evidence="1">
    <location>
        <begin position="1"/>
        <end position="159"/>
    </location>
</feature>
<dbReference type="Pfam" id="PF00069">
    <property type="entry name" value="Pkinase"/>
    <property type="match status" value="1"/>
</dbReference>
<dbReference type="InterPro" id="IPR000719">
    <property type="entry name" value="Prot_kinase_dom"/>
</dbReference>
<organism evidence="2">
    <name type="scientific">Arion vulgaris</name>
    <dbReference type="NCBI Taxonomy" id="1028688"/>
    <lineage>
        <taxon>Eukaryota</taxon>
        <taxon>Metazoa</taxon>
        <taxon>Spiralia</taxon>
        <taxon>Lophotrochozoa</taxon>
        <taxon>Mollusca</taxon>
        <taxon>Gastropoda</taxon>
        <taxon>Heterobranchia</taxon>
        <taxon>Euthyneura</taxon>
        <taxon>Panpulmonata</taxon>
        <taxon>Eupulmonata</taxon>
        <taxon>Stylommatophora</taxon>
        <taxon>Helicina</taxon>
        <taxon>Arionoidea</taxon>
        <taxon>Arionidae</taxon>
        <taxon>Arion</taxon>
    </lineage>
</organism>
<dbReference type="SUPFAM" id="SSF56112">
    <property type="entry name" value="Protein kinase-like (PK-like)"/>
    <property type="match status" value="1"/>
</dbReference>
<dbReference type="InterPro" id="IPR011009">
    <property type="entry name" value="Kinase-like_dom_sf"/>
</dbReference>
<dbReference type="EMBL" id="HACG01013200">
    <property type="protein sequence ID" value="CEK60065.1"/>
    <property type="molecule type" value="Transcribed_RNA"/>
</dbReference>
<proteinExistence type="predicted"/>
<dbReference type="PROSITE" id="PS50011">
    <property type="entry name" value="PROTEIN_KINASE_DOM"/>
    <property type="match status" value="1"/>
</dbReference>
<feature type="non-terminal residue" evidence="2">
    <location>
        <position position="1"/>
    </location>
</feature>
<dbReference type="GO" id="GO:0004674">
    <property type="term" value="F:protein serine/threonine kinase activity"/>
    <property type="evidence" value="ECO:0007669"/>
    <property type="project" value="TreeGrafter"/>
</dbReference>
<sequence>LPEVEVKRLSSQLTSALSCLHIAHVTHRDLKPANIMIDTKTMKVTLIDFGLSGCGASLMTRPCGTPAYMAPEVTSSMGYGCVVDMWSLGASIVEMLTGSPPNLNTISKKGNYAKLVQRSELFASLPSLSKDCLSFLDQLLQIYPDRRMTSTEALHHTWIREAQDISNQTVTSVTST</sequence>
<dbReference type="PANTHER" id="PTHR44167:SF24">
    <property type="entry name" value="SERINE_THREONINE-PROTEIN KINASE CHK2"/>
    <property type="match status" value="1"/>
</dbReference>
<evidence type="ECO:0000259" key="1">
    <source>
        <dbReference type="PROSITE" id="PS50011"/>
    </source>
</evidence>
<gene>
    <name evidence="2" type="primary">ORF38313</name>
</gene>
<name>A0A0B6YX55_9EUPU</name>
<dbReference type="SMART" id="SM00220">
    <property type="entry name" value="S_TKc"/>
    <property type="match status" value="1"/>
</dbReference>